<proteinExistence type="predicted"/>
<dbReference type="Proteomes" id="UP001228139">
    <property type="component" value="Chromosome"/>
</dbReference>
<reference evidence="1 2" key="1">
    <citation type="submission" date="2023-07" db="EMBL/GenBank/DDBJ databases">
        <title>Pathogenic bacteria of pear tree diseases.</title>
        <authorList>
            <person name="Zhang Z."/>
            <person name="He L."/>
            <person name="Huang R."/>
        </authorList>
    </citation>
    <scope>NUCLEOTIDE SEQUENCE [LARGE SCALE GENOMIC DNA]</scope>
    <source>
        <strain evidence="1 2">DE2</strain>
    </source>
</reference>
<keyword evidence="2" id="KW-1185">Reference proteome</keyword>
<dbReference type="CDD" id="cd00865">
    <property type="entry name" value="PEBP_bact_arch"/>
    <property type="match status" value="1"/>
</dbReference>
<dbReference type="GO" id="GO:0004860">
    <property type="term" value="F:protein kinase inhibitor activity"/>
    <property type="evidence" value="ECO:0007669"/>
    <property type="project" value="UniProtKB-KW"/>
</dbReference>
<dbReference type="InterPro" id="IPR005247">
    <property type="entry name" value="YbhB_YbcL/LppC-like"/>
</dbReference>
<organism evidence="1 2">
    <name type="scientific">Erwinia pyri</name>
    <dbReference type="NCBI Taxonomy" id="3062598"/>
    <lineage>
        <taxon>Bacteria</taxon>
        <taxon>Pseudomonadati</taxon>
        <taxon>Pseudomonadota</taxon>
        <taxon>Gammaproteobacteria</taxon>
        <taxon>Enterobacterales</taxon>
        <taxon>Erwiniaceae</taxon>
        <taxon>Erwinia</taxon>
    </lineage>
</organism>
<dbReference type="PANTHER" id="PTHR30289">
    <property type="entry name" value="UNCHARACTERIZED PROTEIN YBCL-RELATED"/>
    <property type="match status" value="1"/>
</dbReference>
<gene>
    <name evidence="1" type="ORF">Q3V30_00480</name>
</gene>
<accession>A0AA50DJC6</accession>
<evidence type="ECO:0000313" key="2">
    <source>
        <dbReference type="Proteomes" id="UP001228139"/>
    </source>
</evidence>
<evidence type="ECO:0000313" key="1">
    <source>
        <dbReference type="EMBL" id="WLS79031.1"/>
    </source>
</evidence>
<dbReference type="RefSeq" id="WP_306209432.1">
    <property type="nucleotide sequence ID" value="NZ_CP132353.1"/>
</dbReference>
<dbReference type="SUPFAM" id="SSF49777">
    <property type="entry name" value="PEBP-like"/>
    <property type="match status" value="1"/>
</dbReference>
<dbReference type="InterPro" id="IPR008914">
    <property type="entry name" value="PEBP"/>
</dbReference>
<dbReference type="KEGG" id="epi:Q3V30_00480"/>
<sequence>MKIISSDFKDQETLSKKQEFNGFGGSGDNISPQLSWENIPAGTQSFAVTAYDPDAPTGSGFWHWVAFDIPTEVKSLAENSGNTAEENPYSFTQSHNDFGLPGYGGACPPEGDNAHPYIFTVHALGVDKLGIDQHTPNAVARFLIHANSLASASLTGFYQR</sequence>
<dbReference type="Pfam" id="PF01161">
    <property type="entry name" value="PBP"/>
    <property type="match status" value="1"/>
</dbReference>
<name>A0AA50DJC6_9GAMM</name>
<dbReference type="AlphaFoldDB" id="A0AA50DJC6"/>
<protein>
    <submittedName>
        <fullName evidence="1">YbhB/YbcL family Raf kinase inhibitor-like protein</fullName>
    </submittedName>
</protein>
<dbReference type="EMBL" id="CP132353">
    <property type="protein sequence ID" value="WLS79031.1"/>
    <property type="molecule type" value="Genomic_DNA"/>
</dbReference>
<dbReference type="InterPro" id="IPR036610">
    <property type="entry name" value="PEBP-like_sf"/>
</dbReference>
<dbReference type="PANTHER" id="PTHR30289:SF1">
    <property type="entry name" value="PEBP (PHOSPHATIDYLETHANOLAMINE-BINDING PROTEIN) FAMILY PROTEIN"/>
    <property type="match status" value="1"/>
</dbReference>
<keyword evidence="1" id="KW-0649">Protein kinase inhibitor</keyword>
<dbReference type="NCBIfam" id="TIGR00481">
    <property type="entry name" value="YbhB/YbcL family Raf kinase inhibitor-like protein"/>
    <property type="match status" value="1"/>
</dbReference>
<dbReference type="Gene3D" id="3.90.280.10">
    <property type="entry name" value="PEBP-like"/>
    <property type="match status" value="1"/>
</dbReference>